<keyword evidence="6 9" id="KW-0418">Kinase</keyword>
<evidence type="ECO:0000313" key="11">
    <source>
        <dbReference type="Proteomes" id="UP001209755"/>
    </source>
</evidence>
<evidence type="ECO:0000256" key="2">
    <source>
        <dbReference type="ARBA" id="ARBA00008420"/>
    </source>
</evidence>
<gene>
    <name evidence="10" type="ORF">M2319_000302</name>
</gene>
<dbReference type="GO" id="GO:0046316">
    <property type="term" value="F:gluconokinase activity"/>
    <property type="evidence" value="ECO:0007669"/>
    <property type="project" value="UniProtKB-EC"/>
</dbReference>
<dbReference type="NCBIfam" id="TIGR01313">
    <property type="entry name" value="therm_gnt_kin"/>
    <property type="match status" value="1"/>
</dbReference>
<keyword evidence="5 9" id="KW-0547">Nucleotide-binding</keyword>
<dbReference type="PANTHER" id="PTHR43442">
    <property type="entry name" value="GLUCONOKINASE-RELATED"/>
    <property type="match status" value="1"/>
</dbReference>
<name>A0ABT3H6N8_9HYPH</name>
<organism evidence="10 11">
    <name type="scientific">Rhodobium gokarnense</name>
    <dbReference type="NCBI Taxonomy" id="364296"/>
    <lineage>
        <taxon>Bacteria</taxon>
        <taxon>Pseudomonadati</taxon>
        <taxon>Pseudomonadota</taxon>
        <taxon>Alphaproteobacteria</taxon>
        <taxon>Hyphomicrobiales</taxon>
        <taxon>Rhodobiaceae</taxon>
        <taxon>Rhodobium</taxon>
    </lineage>
</organism>
<evidence type="ECO:0000256" key="7">
    <source>
        <dbReference type="ARBA" id="ARBA00022840"/>
    </source>
</evidence>
<dbReference type="InterPro" id="IPR027417">
    <property type="entry name" value="P-loop_NTPase"/>
</dbReference>
<dbReference type="Gene3D" id="3.40.50.300">
    <property type="entry name" value="P-loop containing nucleotide triphosphate hydrolases"/>
    <property type="match status" value="1"/>
</dbReference>
<evidence type="ECO:0000313" key="10">
    <source>
        <dbReference type="EMBL" id="MCW2305986.1"/>
    </source>
</evidence>
<evidence type="ECO:0000256" key="3">
    <source>
        <dbReference type="ARBA" id="ARBA00012054"/>
    </source>
</evidence>
<comment type="similarity">
    <text evidence="2 9">Belongs to the gluconokinase GntK/GntV family.</text>
</comment>
<evidence type="ECO:0000256" key="4">
    <source>
        <dbReference type="ARBA" id="ARBA00022679"/>
    </source>
</evidence>
<dbReference type="EMBL" id="JAOQNS010000001">
    <property type="protein sequence ID" value="MCW2305986.1"/>
    <property type="molecule type" value="Genomic_DNA"/>
</dbReference>
<sequence length="166" mass="18048">MIIVMMGICGTGKSTLGKLLAARRDIPFVEGDDYHLPEAVAKMAKGEPLTDADRWPWLDRLGAAMGEWSAEGKEAVVSCSALRRAYRDRLRAAAPDVVFVYLEGAVDLVRERMAGREGHFMPVALVDSQIADLEDPRGEPGVVSVSIEGRPEEIVGRIEGALGERD</sequence>
<keyword evidence="11" id="KW-1185">Reference proteome</keyword>
<dbReference type="InterPro" id="IPR006001">
    <property type="entry name" value="Therm_gnt_kin"/>
</dbReference>
<reference evidence="11" key="1">
    <citation type="submission" date="2023-07" db="EMBL/GenBank/DDBJ databases">
        <title>Genome sequencing of Purple Non-Sulfur Bacteria from various extreme environments.</title>
        <authorList>
            <person name="Mayer M."/>
        </authorList>
    </citation>
    <scope>NUCLEOTIDE SEQUENCE [LARGE SCALE GENOMIC DNA]</scope>
    <source>
        <strain evidence="11">DSM 17935</strain>
    </source>
</reference>
<dbReference type="RefSeq" id="WP_264599661.1">
    <property type="nucleotide sequence ID" value="NZ_JAOQNS010000001.1"/>
</dbReference>
<evidence type="ECO:0000256" key="9">
    <source>
        <dbReference type="RuleBase" id="RU363066"/>
    </source>
</evidence>
<evidence type="ECO:0000256" key="8">
    <source>
        <dbReference type="ARBA" id="ARBA00048090"/>
    </source>
</evidence>
<dbReference type="Proteomes" id="UP001209755">
    <property type="component" value="Unassembled WGS sequence"/>
</dbReference>
<protein>
    <recommendedName>
        <fullName evidence="3 9">Gluconokinase</fullName>
        <ecNumber evidence="3 9">2.7.1.12</ecNumber>
    </recommendedName>
</protein>
<evidence type="ECO:0000256" key="1">
    <source>
        <dbReference type="ARBA" id="ARBA00004761"/>
    </source>
</evidence>
<keyword evidence="4 9" id="KW-0808">Transferase</keyword>
<evidence type="ECO:0000256" key="6">
    <source>
        <dbReference type="ARBA" id="ARBA00022777"/>
    </source>
</evidence>
<comment type="caution">
    <text evidence="10">The sequence shown here is derived from an EMBL/GenBank/DDBJ whole genome shotgun (WGS) entry which is preliminary data.</text>
</comment>
<accession>A0ABT3H6N8</accession>
<comment type="pathway">
    <text evidence="1">Carbohydrate acid metabolism.</text>
</comment>
<dbReference type="PANTHER" id="PTHR43442:SF3">
    <property type="entry name" value="GLUCONOKINASE-RELATED"/>
    <property type="match status" value="1"/>
</dbReference>
<dbReference type="SUPFAM" id="SSF52540">
    <property type="entry name" value="P-loop containing nucleoside triphosphate hydrolases"/>
    <property type="match status" value="1"/>
</dbReference>
<dbReference type="Pfam" id="PF13671">
    <property type="entry name" value="AAA_33"/>
    <property type="match status" value="1"/>
</dbReference>
<evidence type="ECO:0000256" key="5">
    <source>
        <dbReference type="ARBA" id="ARBA00022741"/>
    </source>
</evidence>
<proteinExistence type="inferred from homology"/>
<dbReference type="CDD" id="cd02021">
    <property type="entry name" value="GntK"/>
    <property type="match status" value="1"/>
</dbReference>
<comment type="catalytic activity">
    <reaction evidence="8 9">
        <text>D-gluconate + ATP = 6-phospho-D-gluconate + ADP + H(+)</text>
        <dbReference type="Rhea" id="RHEA:19433"/>
        <dbReference type="ChEBI" id="CHEBI:15378"/>
        <dbReference type="ChEBI" id="CHEBI:18391"/>
        <dbReference type="ChEBI" id="CHEBI:30616"/>
        <dbReference type="ChEBI" id="CHEBI:58759"/>
        <dbReference type="ChEBI" id="CHEBI:456216"/>
        <dbReference type="EC" id="2.7.1.12"/>
    </reaction>
</comment>
<dbReference type="EC" id="2.7.1.12" evidence="3 9"/>
<keyword evidence="7 9" id="KW-0067">ATP-binding</keyword>